<dbReference type="RefSeq" id="XP_024606082.1">
    <property type="nucleotide sequence ID" value="XM_024750314.1"/>
</dbReference>
<dbReference type="RefSeq" id="XP_024606079.1">
    <property type="nucleotide sequence ID" value="XM_024750311.1"/>
</dbReference>
<feature type="region of interest" description="Disordered" evidence="1">
    <location>
        <begin position="37"/>
        <end position="161"/>
    </location>
</feature>
<protein>
    <submittedName>
        <fullName evidence="3 4">Uncharacterized protein LOC112403023</fullName>
    </submittedName>
</protein>
<dbReference type="RefSeq" id="XP_024606080.1">
    <property type="nucleotide sequence ID" value="XM_024750312.1"/>
</dbReference>
<proteinExistence type="predicted"/>
<accession>A0A341BV25</accession>
<gene>
    <name evidence="3 4 5 6 7" type="primary">LOC112403023</name>
</gene>
<feature type="region of interest" description="Disordered" evidence="1">
    <location>
        <begin position="276"/>
        <end position="323"/>
    </location>
</feature>
<evidence type="ECO:0000313" key="4">
    <source>
        <dbReference type="RefSeq" id="XP_024606079.1"/>
    </source>
</evidence>
<evidence type="ECO:0000313" key="2">
    <source>
        <dbReference type="Proteomes" id="UP000252040"/>
    </source>
</evidence>
<evidence type="ECO:0000256" key="1">
    <source>
        <dbReference type="SAM" id="MobiDB-lite"/>
    </source>
</evidence>
<sequence>MSFTLPENSLEPASPTGWPVQVRASWYKLDGVPVAARLPGPQRQQTPPRMESRGPGGTPLLCPWVLSPDIPCSPSSGLGQAPGTWRGPVRDPHTSGKALESQLVPRRVSLAQGASPGRRPDQPHLSSRRSGSVSSQTPGPPGVRPRPTGAGSAPACGHSTRLALPAPPAALPPLPAWSYTWPSFSAAPEPCQHQHQGHNTCSCQDLGGSAPRGGISLPANSQTPTPPWQLPQGSSSYSLVVAAPGARLLRWEFVSYFPGEGLSGLGTCQQVGAGPTRISGRGCPSGGQKGPGLGRKVGQGLRPLRPGSASPGDSMSVVGRKGPAQVTVLGL</sequence>
<evidence type="ECO:0000313" key="7">
    <source>
        <dbReference type="RefSeq" id="XP_024606082.1"/>
    </source>
</evidence>
<dbReference type="RefSeq" id="XP_024606078.1">
    <property type="nucleotide sequence ID" value="XM_024750310.1"/>
</dbReference>
<dbReference type="GeneID" id="112403023"/>
<feature type="compositionally biased region" description="Gly residues" evidence="1">
    <location>
        <begin position="283"/>
        <end position="297"/>
    </location>
</feature>
<reference evidence="3 4" key="1">
    <citation type="submission" date="2025-04" db="UniProtKB">
        <authorList>
            <consortium name="RefSeq"/>
        </authorList>
    </citation>
    <scope>IDENTIFICATION</scope>
    <source>
        <tissue evidence="3 4">Meat</tissue>
    </source>
</reference>
<evidence type="ECO:0000313" key="3">
    <source>
        <dbReference type="RefSeq" id="XP_024606078.1"/>
    </source>
</evidence>
<feature type="compositionally biased region" description="Low complexity" evidence="1">
    <location>
        <begin position="128"/>
        <end position="137"/>
    </location>
</feature>
<dbReference type="Proteomes" id="UP000252040">
    <property type="component" value="Unplaced"/>
</dbReference>
<name>A0A341BV25_NEOAA</name>
<keyword evidence="2" id="KW-1185">Reference proteome</keyword>
<dbReference type="AlphaFoldDB" id="A0A341BV25"/>
<dbReference type="RefSeq" id="XP_024606081.1">
    <property type="nucleotide sequence ID" value="XM_024750313.1"/>
</dbReference>
<organism evidence="2 4">
    <name type="scientific">Neophocaena asiaeorientalis asiaeorientalis</name>
    <name type="common">Yangtze finless porpoise</name>
    <name type="synonym">Neophocaena phocaenoides subsp. asiaeorientalis</name>
    <dbReference type="NCBI Taxonomy" id="1706337"/>
    <lineage>
        <taxon>Eukaryota</taxon>
        <taxon>Metazoa</taxon>
        <taxon>Chordata</taxon>
        <taxon>Craniata</taxon>
        <taxon>Vertebrata</taxon>
        <taxon>Euteleostomi</taxon>
        <taxon>Mammalia</taxon>
        <taxon>Eutheria</taxon>
        <taxon>Laurasiatheria</taxon>
        <taxon>Artiodactyla</taxon>
        <taxon>Whippomorpha</taxon>
        <taxon>Cetacea</taxon>
        <taxon>Odontoceti</taxon>
        <taxon>Phocoenidae</taxon>
        <taxon>Neophocaena</taxon>
    </lineage>
</organism>
<evidence type="ECO:0000313" key="6">
    <source>
        <dbReference type="RefSeq" id="XP_024606081.1"/>
    </source>
</evidence>
<evidence type="ECO:0000313" key="5">
    <source>
        <dbReference type="RefSeq" id="XP_024606080.1"/>
    </source>
</evidence>
<dbReference type="KEGG" id="nasi:112403023"/>